<organism evidence="2 3">
    <name type="scientific">Trema orientale</name>
    <name type="common">Charcoal tree</name>
    <name type="synonym">Celtis orientalis</name>
    <dbReference type="NCBI Taxonomy" id="63057"/>
    <lineage>
        <taxon>Eukaryota</taxon>
        <taxon>Viridiplantae</taxon>
        <taxon>Streptophyta</taxon>
        <taxon>Embryophyta</taxon>
        <taxon>Tracheophyta</taxon>
        <taxon>Spermatophyta</taxon>
        <taxon>Magnoliopsida</taxon>
        <taxon>eudicotyledons</taxon>
        <taxon>Gunneridae</taxon>
        <taxon>Pentapetalae</taxon>
        <taxon>rosids</taxon>
        <taxon>fabids</taxon>
        <taxon>Rosales</taxon>
        <taxon>Cannabaceae</taxon>
        <taxon>Trema</taxon>
    </lineage>
</organism>
<feature type="transmembrane region" description="Helical" evidence="1">
    <location>
        <begin position="42"/>
        <end position="63"/>
    </location>
</feature>
<evidence type="ECO:0000313" key="2">
    <source>
        <dbReference type="EMBL" id="PON83914.1"/>
    </source>
</evidence>
<gene>
    <name evidence="2" type="ORF">TorRG33x02_202080</name>
</gene>
<feature type="transmembrane region" description="Helical" evidence="1">
    <location>
        <begin position="69"/>
        <end position="89"/>
    </location>
</feature>
<dbReference type="Proteomes" id="UP000237000">
    <property type="component" value="Unassembled WGS sequence"/>
</dbReference>
<comment type="caution">
    <text evidence="2">The sequence shown here is derived from an EMBL/GenBank/DDBJ whole genome shotgun (WGS) entry which is preliminary data.</text>
</comment>
<protein>
    <recommendedName>
        <fullName evidence="4">Transmembrane protein</fullName>
    </recommendedName>
</protein>
<keyword evidence="1" id="KW-0472">Membrane</keyword>
<keyword evidence="1" id="KW-1133">Transmembrane helix</keyword>
<feature type="transmembrane region" description="Helical" evidence="1">
    <location>
        <begin position="18"/>
        <end position="35"/>
    </location>
</feature>
<sequence>MTTNKKGRYSVQISTKKLFSFLLSFFFFFFSFLENKKKNPKLVFIFSFFVILLVVCRISPTIFNIVTVLLLRFFTVFLVNFFFDWPWLFHYVHPSGRWS</sequence>
<evidence type="ECO:0008006" key="4">
    <source>
        <dbReference type="Google" id="ProtNLM"/>
    </source>
</evidence>
<dbReference type="AlphaFoldDB" id="A0A2P5EEG0"/>
<name>A0A2P5EEG0_TREOI</name>
<keyword evidence="1" id="KW-0812">Transmembrane</keyword>
<evidence type="ECO:0000313" key="3">
    <source>
        <dbReference type="Proteomes" id="UP000237000"/>
    </source>
</evidence>
<dbReference type="EMBL" id="JXTC01000170">
    <property type="protein sequence ID" value="PON83914.1"/>
    <property type="molecule type" value="Genomic_DNA"/>
</dbReference>
<evidence type="ECO:0000256" key="1">
    <source>
        <dbReference type="SAM" id="Phobius"/>
    </source>
</evidence>
<dbReference type="InParanoid" id="A0A2P5EEG0"/>
<keyword evidence="3" id="KW-1185">Reference proteome</keyword>
<reference evidence="3" key="1">
    <citation type="submission" date="2016-06" db="EMBL/GenBank/DDBJ databases">
        <title>Parallel loss of symbiosis genes in relatives of nitrogen-fixing non-legume Parasponia.</title>
        <authorList>
            <person name="Van Velzen R."/>
            <person name="Holmer R."/>
            <person name="Bu F."/>
            <person name="Rutten L."/>
            <person name="Van Zeijl A."/>
            <person name="Liu W."/>
            <person name="Santuari L."/>
            <person name="Cao Q."/>
            <person name="Sharma T."/>
            <person name="Shen D."/>
            <person name="Roswanjaya Y."/>
            <person name="Wardhani T."/>
            <person name="Kalhor M.S."/>
            <person name="Jansen J."/>
            <person name="Van den Hoogen J."/>
            <person name="Gungor B."/>
            <person name="Hartog M."/>
            <person name="Hontelez J."/>
            <person name="Verver J."/>
            <person name="Yang W.-C."/>
            <person name="Schijlen E."/>
            <person name="Repin R."/>
            <person name="Schilthuizen M."/>
            <person name="Schranz E."/>
            <person name="Heidstra R."/>
            <person name="Miyata K."/>
            <person name="Fedorova E."/>
            <person name="Kohlen W."/>
            <person name="Bisseling T."/>
            <person name="Smit S."/>
            <person name="Geurts R."/>
        </authorList>
    </citation>
    <scope>NUCLEOTIDE SEQUENCE [LARGE SCALE GENOMIC DNA]</scope>
    <source>
        <strain evidence="3">cv. RG33-2</strain>
    </source>
</reference>
<accession>A0A2P5EEG0</accession>
<proteinExistence type="predicted"/>